<evidence type="ECO:0000313" key="1">
    <source>
        <dbReference type="EMBL" id="ACO68597.1"/>
    </source>
</evidence>
<dbReference type="KEGG" id="mis:MICPUN_51862"/>
<proteinExistence type="predicted"/>
<name>C1FEN0_MICCC</name>
<dbReference type="InParanoid" id="C1FEN0"/>
<organism evidence="1 2">
    <name type="scientific">Micromonas commoda (strain RCC299 / NOUM17 / CCMP2709)</name>
    <name type="common">Picoplanktonic green alga</name>
    <dbReference type="NCBI Taxonomy" id="296587"/>
    <lineage>
        <taxon>Eukaryota</taxon>
        <taxon>Viridiplantae</taxon>
        <taxon>Chlorophyta</taxon>
        <taxon>Mamiellophyceae</taxon>
        <taxon>Mamiellales</taxon>
        <taxon>Mamiellaceae</taxon>
        <taxon>Micromonas</taxon>
    </lineage>
</organism>
<dbReference type="GeneID" id="8250649"/>
<evidence type="ECO:0000313" key="2">
    <source>
        <dbReference type="Proteomes" id="UP000002009"/>
    </source>
</evidence>
<dbReference type="Proteomes" id="UP000002009">
    <property type="component" value="Chromosome 1"/>
</dbReference>
<accession>C1FEN0</accession>
<dbReference type="AlphaFoldDB" id="C1FEN0"/>
<sequence length="434" mass="48613">MIQKLEGPGKKSHHAPPKVDDLRCTHFRLMTQESMVALHHKGETPIASLTKPDGSAGKILILNSATTFDMLSEYHLTLLNHQAYAEHHHYAYVLALVKPVELRGRSAKFAKHLAMGTQLAQAWIPGRPSWDTVCHMDLDAWHASWAPFSSYGAMWPSNKDLLLGDTGQIWLNTGLMCARPTRWALRFFDRVINAVFLYEKMHDDSELNEDHPLREDTKNFVALGFKRDQPAVWHVLSQTWAEEAEVPYKGPDCTVWAHACNPDENPLECWHWCHWDALQRTGLKRWAFASKSASRWKGLGDVNGLTHLHLASRGAVPAVISTGLANKRSAALHRMCLRSCHSVLARASMSLCSLILGGSFCWPKDVDKMSLCDGKGCLMQMIDGGGGWIKHTGHQHWRDILPMCVPTSAAEALQAHGDVLSFCDSRKHMDKISP</sequence>
<protein>
    <submittedName>
        <fullName evidence="1">Uncharacterized protein</fullName>
    </submittedName>
</protein>
<reference evidence="1 2" key="1">
    <citation type="journal article" date="2009" name="Science">
        <title>Green evolution and dynamic adaptations revealed by genomes of the marine picoeukaryotes Micromonas.</title>
        <authorList>
            <person name="Worden A.Z."/>
            <person name="Lee J.H."/>
            <person name="Mock T."/>
            <person name="Rouze P."/>
            <person name="Simmons M.P."/>
            <person name="Aerts A.L."/>
            <person name="Allen A.E."/>
            <person name="Cuvelier M.L."/>
            <person name="Derelle E."/>
            <person name="Everett M.V."/>
            <person name="Foulon E."/>
            <person name="Grimwood J."/>
            <person name="Gundlach H."/>
            <person name="Henrissat B."/>
            <person name="Napoli C."/>
            <person name="McDonald S.M."/>
            <person name="Parker M.S."/>
            <person name="Rombauts S."/>
            <person name="Salamov A."/>
            <person name="Von Dassow P."/>
            <person name="Badger J.H."/>
            <person name="Coutinho P.M."/>
            <person name="Demir E."/>
            <person name="Dubchak I."/>
            <person name="Gentemann C."/>
            <person name="Eikrem W."/>
            <person name="Gready J.E."/>
            <person name="John U."/>
            <person name="Lanier W."/>
            <person name="Lindquist E.A."/>
            <person name="Lucas S."/>
            <person name="Mayer K.F."/>
            <person name="Moreau H."/>
            <person name="Not F."/>
            <person name="Otillar R."/>
            <person name="Panaud O."/>
            <person name="Pangilinan J."/>
            <person name="Paulsen I."/>
            <person name="Piegu B."/>
            <person name="Poliakov A."/>
            <person name="Robbens S."/>
            <person name="Schmutz J."/>
            <person name="Toulza E."/>
            <person name="Wyss T."/>
            <person name="Zelensky A."/>
            <person name="Zhou K."/>
            <person name="Armbrust E.V."/>
            <person name="Bhattacharya D."/>
            <person name="Goodenough U.W."/>
            <person name="Van de Peer Y."/>
            <person name="Grigoriev I.V."/>
        </authorList>
    </citation>
    <scope>NUCLEOTIDE SEQUENCE [LARGE SCALE GENOMIC DNA]</scope>
    <source>
        <strain evidence="2">RCC299 / NOUM17</strain>
    </source>
</reference>
<gene>
    <name evidence="1" type="ORF">MICPUN_51862</name>
</gene>
<keyword evidence="2" id="KW-1185">Reference proteome</keyword>
<dbReference type="OMA" id="HTGHQHW"/>
<dbReference type="OrthoDB" id="495721at2759"/>
<dbReference type="RefSeq" id="XP_002507339.1">
    <property type="nucleotide sequence ID" value="XM_002507293.1"/>
</dbReference>
<dbReference type="EMBL" id="CP001574">
    <property type="protein sequence ID" value="ACO68597.1"/>
    <property type="molecule type" value="Genomic_DNA"/>
</dbReference>